<dbReference type="PaxDb" id="29760-VIT_03s0091g01150.t01"/>
<dbReference type="HOGENOM" id="CLU_2487983_0_0_1"/>
<feature type="transmembrane region" description="Helical" evidence="1">
    <location>
        <begin position="32"/>
        <end position="49"/>
    </location>
</feature>
<dbReference type="Proteomes" id="UP000009183">
    <property type="component" value="Chromosome 3"/>
</dbReference>
<dbReference type="AlphaFoldDB" id="D7SXM9"/>
<proteinExistence type="predicted"/>
<keyword evidence="1" id="KW-0472">Membrane</keyword>
<protein>
    <submittedName>
        <fullName evidence="2">Uncharacterized protein</fullName>
    </submittedName>
</protein>
<reference evidence="3" key="1">
    <citation type="journal article" date="2007" name="Nature">
        <title>The grapevine genome sequence suggests ancestral hexaploidization in major angiosperm phyla.</title>
        <authorList>
            <consortium name="The French-Italian Public Consortium for Grapevine Genome Characterization."/>
            <person name="Jaillon O."/>
            <person name="Aury J.-M."/>
            <person name="Noel B."/>
            <person name="Policriti A."/>
            <person name="Clepet C."/>
            <person name="Casagrande A."/>
            <person name="Choisne N."/>
            <person name="Aubourg S."/>
            <person name="Vitulo N."/>
            <person name="Jubin C."/>
            <person name="Vezzi A."/>
            <person name="Legeai F."/>
            <person name="Hugueney P."/>
            <person name="Dasilva C."/>
            <person name="Horner D."/>
            <person name="Mica E."/>
            <person name="Jublot D."/>
            <person name="Poulain J."/>
            <person name="Bruyere C."/>
            <person name="Billault A."/>
            <person name="Segurens B."/>
            <person name="Gouyvenoux M."/>
            <person name="Ugarte E."/>
            <person name="Cattonaro F."/>
            <person name="Anthouard V."/>
            <person name="Vico V."/>
            <person name="Del Fabbro C."/>
            <person name="Alaux M."/>
            <person name="Di Gaspero G."/>
            <person name="Dumas V."/>
            <person name="Felice N."/>
            <person name="Paillard S."/>
            <person name="Juman I."/>
            <person name="Moroldo M."/>
            <person name="Scalabrin S."/>
            <person name="Canaguier A."/>
            <person name="Le Clainche I."/>
            <person name="Malacrida G."/>
            <person name="Durand E."/>
            <person name="Pesole G."/>
            <person name="Laucou V."/>
            <person name="Chatelet P."/>
            <person name="Merdinoglu D."/>
            <person name="Delledonne M."/>
            <person name="Pezzotti M."/>
            <person name="Lecharny A."/>
            <person name="Scarpelli C."/>
            <person name="Artiguenave F."/>
            <person name="Pe M.E."/>
            <person name="Valle G."/>
            <person name="Morgante M."/>
            <person name="Caboche M."/>
            <person name="Adam-Blondon A.-F."/>
            <person name="Weissenbach J."/>
            <person name="Quetier F."/>
            <person name="Wincker P."/>
        </authorList>
    </citation>
    <scope>NUCLEOTIDE SEQUENCE [LARGE SCALE GENOMIC DNA]</scope>
    <source>
        <strain evidence="3">cv. Pinot noir / PN40024</strain>
    </source>
</reference>
<keyword evidence="1" id="KW-0812">Transmembrane</keyword>
<dbReference type="EMBL" id="FN595242">
    <property type="protein sequence ID" value="CBI22429.3"/>
    <property type="molecule type" value="Genomic_DNA"/>
</dbReference>
<keyword evidence="3" id="KW-1185">Reference proteome</keyword>
<evidence type="ECO:0000313" key="2">
    <source>
        <dbReference type="EMBL" id="CBI22429.3"/>
    </source>
</evidence>
<keyword evidence="1" id="KW-1133">Transmembrane helix</keyword>
<name>D7SXM9_VITVI</name>
<sequence>MNWDHHMKGSKLDDQMDLETSKYYDRRPYNTVLLKFSAHWIVIVQTIYIKRLSRALIFETFMFVKANYSFAIISEFHLCKRFQVRSG</sequence>
<evidence type="ECO:0000256" key="1">
    <source>
        <dbReference type="SAM" id="Phobius"/>
    </source>
</evidence>
<organism evidence="2 3">
    <name type="scientific">Vitis vinifera</name>
    <name type="common">Grape</name>
    <dbReference type="NCBI Taxonomy" id="29760"/>
    <lineage>
        <taxon>Eukaryota</taxon>
        <taxon>Viridiplantae</taxon>
        <taxon>Streptophyta</taxon>
        <taxon>Embryophyta</taxon>
        <taxon>Tracheophyta</taxon>
        <taxon>Spermatophyta</taxon>
        <taxon>Magnoliopsida</taxon>
        <taxon>eudicotyledons</taxon>
        <taxon>Gunneridae</taxon>
        <taxon>Pentapetalae</taxon>
        <taxon>rosids</taxon>
        <taxon>Vitales</taxon>
        <taxon>Vitaceae</taxon>
        <taxon>Viteae</taxon>
        <taxon>Vitis</taxon>
    </lineage>
</organism>
<gene>
    <name evidence="2" type="ordered locus">VIT_03s0091g01150</name>
</gene>
<accession>D7SXM9</accession>
<dbReference type="InParanoid" id="D7SXM9"/>
<evidence type="ECO:0000313" key="3">
    <source>
        <dbReference type="Proteomes" id="UP000009183"/>
    </source>
</evidence>